<dbReference type="RefSeq" id="WP_136740410.1">
    <property type="nucleotide sequence ID" value="NZ_SUMB01000004.1"/>
</dbReference>
<evidence type="ECO:0000256" key="1">
    <source>
        <dbReference type="ARBA" id="ARBA00004141"/>
    </source>
</evidence>
<comment type="caution">
    <text evidence="8">The sequence shown here is derived from an EMBL/GenBank/DDBJ whole genome shotgun (WGS) entry which is preliminary data.</text>
</comment>
<dbReference type="AlphaFoldDB" id="A0A4U0NJM4"/>
<evidence type="ECO:0000256" key="4">
    <source>
        <dbReference type="ARBA" id="ARBA00022989"/>
    </source>
</evidence>
<feature type="transmembrane region" description="Helical" evidence="6">
    <location>
        <begin position="119"/>
        <end position="138"/>
    </location>
</feature>
<evidence type="ECO:0000256" key="6">
    <source>
        <dbReference type="SAM" id="Phobius"/>
    </source>
</evidence>
<feature type="transmembrane region" description="Helical" evidence="6">
    <location>
        <begin position="273"/>
        <end position="291"/>
    </location>
</feature>
<dbReference type="PANTHER" id="PTHR32322:SF2">
    <property type="entry name" value="EAMA DOMAIN-CONTAINING PROTEIN"/>
    <property type="match status" value="1"/>
</dbReference>
<feature type="transmembrane region" description="Helical" evidence="6">
    <location>
        <begin position="150"/>
        <end position="169"/>
    </location>
</feature>
<feature type="transmembrane region" description="Helical" evidence="6">
    <location>
        <begin position="34"/>
        <end position="53"/>
    </location>
</feature>
<comment type="subcellular location">
    <subcellularLocation>
        <location evidence="1">Membrane</location>
        <topology evidence="1">Multi-pass membrane protein</topology>
    </subcellularLocation>
</comment>
<dbReference type="GO" id="GO:0016020">
    <property type="term" value="C:membrane"/>
    <property type="evidence" value="ECO:0007669"/>
    <property type="project" value="UniProtKB-SubCell"/>
</dbReference>
<evidence type="ECO:0000313" key="8">
    <source>
        <dbReference type="EMBL" id="TJZ54486.1"/>
    </source>
</evidence>
<feature type="transmembrane region" description="Helical" evidence="6">
    <location>
        <begin position="181"/>
        <end position="203"/>
    </location>
</feature>
<gene>
    <name evidence="8" type="ORF">FCH28_15310</name>
</gene>
<evidence type="ECO:0000259" key="7">
    <source>
        <dbReference type="Pfam" id="PF00892"/>
    </source>
</evidence>
<comment type="similarity">
    <text evidence="2">Belongs to the EamA transporter family.</text>
</comment>
<feature type="transmembrane region" description="Helical" evidence="6">
    <location>
        <begin position="215"/>
        <end position="236"/>
    </location>
</feature>
<evidence type="ECO:0000256" key="5">
    <source>
        <dbReference type="ARBA" id="ARBA00023136"/>
    </source>
</evidence>
<feature type="domain" description="EamA" evidence="7">
    <location>
        <begin position="150"/>
        <end position="285"/>
    </location>
</feature>
<dbReference type="Pfam" id="PF00892">
    <property type="entry name" value="EamA"/>
    <property type="match status" value="2"/>
</dbReference>
<feature type="domain" description="EamA" evidence="7">
    <location>
        <begin position="4"/>
        <end position="134"/>
    </location>
</feature>
<feature type="transmembrane region" description="Helical" evidence="6">
    <location>
        <begin position="89"/>
        <end position="107"/>
    </location>
</feature>
<keyword evidence="3 6" id="KW-0812">Transmembrane</keyword>
<evidence type="ECO:0000256" key="3">
    <source>
        <dbReference type="ARBA" id="ARBA00022692"/>
    </source>
</evidence>
<organism evidence="8 9">
    <name type="scientific">Streptomyces piniterrae</name>
    <dbReference type="NCBI Taxonomy" id="2571125"/>
    <lineage>
        <taxon>Bacteria</taxon>
        <taxon>Bacillati</taxon>
        <taxon>Actinomycetota</taxon>
        <taxon>Actinomycetes</taxon>
        <taxon>Kitasatosporales</taxon>
        <taxon>Streptomycetaceae</taxon>
        <taxon>Streptomyces</taxon>
    </lineage>
</organism>
<reference evidence="8 9" key="1">
    <citation type="submission" date="2019-04" db="EMBL/GenBank/DDBJ databases">
        <title>Streptomyces piniterrae sp. nov., a heliquinomycin-producing actinomycete isolated from rhizosphere soil of Pinus yunnanensis.</title>
        <authorList>
            <person name="Zhuang X."/>
            <person name="Zhao J."/>
        </authorList>
    </citation>
    <scope>NUCLEOTIDE SEQUENCE [LARGE SCALE GENOMIC DNA]</scope>
    <source>
        <strain evidence="9">jys28</strain>
    </source>
</reference>
<keyword evidence="9" id="KW-1185">Reference proteome</keyword>
<dbReference type="InterPro" id="IPR000620">
    <property type="entry name" value="EamA_dom"/>
</dbReference>
<name>A0A4U0NJM4_9ACTN</name>
<dbReference type="InterPro" id="IPR037185">
    <property type="entry name" value="EmrE-like"/>
</dbReference>
<evidence type="ECO:0000313" key="9">
    <source>
        <dbReference type="Proteomes" id="UP000308697"/>
    </source>
</evidence>
<dbReference type="SUPFAM" id="SSF103481">
    <property type="entry name" value="Multidrug resistance efflux transporter EmrE"/>
    <property type="match status" value="2"/>
</dbReference>
<dbReference type="OrthoDB" id="2352272at2"/>
<dbReference type="InterPro" id="IPR050638">
    <property type="entry name" value="AA-Vitamin_Transporters"/>
</dbReference>
<accession>A0A4U0NJM4</accession>
<dbReference type="PANTHER" id="PTHR32322">
    <property type="entry name" value="INNER MEMBRANE TRANSPORTER"/>
    <property type="match status" value="1"/>
</dbReference>
<keyword evidence="5 6" id="KW-0472">Membrane</keyword>
<sequence length="317" mass="33529">MNAVLYVVTVLIWGSTWLAIKGQLGDVHPTVSVAYRFALAAVILLAWARLRGLPLRYPPRVHGQFVLMGGLMFSTNFVCFYFAEQHLTTGLVSIIFAMSLVVNMAFARIFFKRAITAKMLVGGGIGLLGIATVFWPEFQNFGLSSGSGQGIVLSALGTLVFCLGNVVSGKTQAAGIPVIQGTGYAMGYGALLMAPFAAFYGGGAPFDPSLTYTGSLVYLAVFGSVIGFGAYLTLLGRIGGERAAYAMVLFPIVALLLSTVFEEFHWTARDLAGVFLILVGNAVMLTNPALLRRLTGNRFPAAPAAPAEPAAPSAADR</sequence>
<protein>
    <submittedName>
        <fullName evidence="8">EamA family transporter</fullName>
    </submittedName>
</protein>
<feature type="transmembrane region" description="Helical" evidence="6">
    <location>
        <begin position="65"/>
        <end position="83"/>
    </location>
</feature>
<evidence type="ECO:0000256" key="2">
    <source>
        <dbReference type="ARBA" id="ARBA00007362"/>
    </source>
</evidence>
<dbReference type="EMBL" id="SUMB01000004">
    <property type="protein sequence ID" value="TJZ54486.1"/>
    <property type="molecule type" value="Genomic_DNA"/>
</dbReference>
<dbReference type="Proteomes" id="UP000308697">
    <property type="component" value="Unassembled WGS sequence"/>
</dbReference>
<feature type="transmembrane region" description="Helical" evidence="6">
    <location>
        <begin position="243"/>
        <end position="261"/>
    </location>
</feature>
<proteinExistence type="inferred from homology"/>
<keyword evidence="4 6" id="KW-1133">Transmembrane helix</keyword>